<dbReference type="AlphaFoldDB" id="A0A9W3A187"/>
<dbReference type="SUPFAM" id="SSF56436">
    <property type="entry name" value="C-type lectin-like"/>
    <property type="match status" value="1"/>
</dbReference>
<dbReference type="GeneID" id="129925311"/>
<sequence>MLTDKAVGQGYLNTGIKSFLSLKWYYPLSEVAGEYTCEAVGEDDYKICYFLLKNLKRKKKESVSMQSDVDTLKNALLNTNVLLNSTIQEFETLKSRINVSKHSYFKISDVYNGKRYYLSQYERIANMAASMATCILYGGYLAEIDDGDEFSFIKGFVRKSRGIRLILVGGNDEETEGTWMFEHSKKKVDNFFIQSDRKSRDYNCLFLFDKQRWYATDHSYYLNNEDWITRFLYEIPENK</sequence>
<dbReference type="CDD" id="cd00037">
    <property type="entry name" value="CLECT"/>
    <property type="match status" value="1"/>
</dbReference>
<proteinExistence type="predicted"/>
<reference evidence="2" key="1">
    <citation type="submission" date="2025-08" db="UniProtKB">
        <authorList>
            <consortium name="RefSeq"/>
        </authorList>
    </citation>
    <scope>IDENTIFICATION</scope>
</reference>
<dbReference type="RefSeq" id="XP_055880944.1">
    <property type="nucleotide sequence ID" value="XM_056024969.1"/>
</dbReference>
<organism evidence="1 2">
    <name type="scientific">Biomphalaria glabrata</name>
    <name type="common">Bloodfluke planorb</name>
    <name type="synonym">Freshwater snail</name>
    <dbReference type="NCBI Taxonomy" id="6526"/>
    <lineage>
        <taxon>Eukaryota</taxon>
        <taxon>Metazoa</taxon>
        <taxon>Spiralia</taxon>
        <taxon>Lophotrochozoa</taxon>
        <taxon>Mollusca</taxon>
        <taxon>Gastropoda</taxon>
        <taxon>Heterobranchia</taxon>
        <taxon>Euthyneura</taxon>
        <taxon>Panpulmonata</taxon>
        <taxon>Hygrophila</taxon>
        <taxon>Lymnaeoidea</taxon>
        <taxon>Planorbidae</taxon>
        <taxon>Biomphalaria</taxon>
    </lineage>
</organism>
<dbReference type="InterPro" id="IPR016187">
    <property type="entry name" value="CTDL_fold"/>
</dbReference>
<evidence type="ECO:0000313" key="1">
    <source>
        <dbReference type="Proteomes" id="UP001165740"/>
    </source>
</evidence>
<name>A0A9W3A187_BIOGL</name>
<dbReference type="OrthoDB" id="6285913at2759"/>
<accession>A0A9W3A187</accession>
<gene>
    <name evidence="2" type="primary">LOC129925311</name>
</gene>
<evidence type="ECO:0000313" key="2">
    <source>
        <dbReference type="RefSeq" id="XP_055880944.1"/>
    </source>
</evidence>
<dbReference type="Proteomes" id="UP001165740">
    <property type="component" value="Chromosome 1"/>
</dbReference>
<protein>
    <submittedName>
        <fullName evidence="2">Uncharacterized protein LOC129925311</fullName>
    </submittedName>
</protein>
<keyword evidence="1" id="KW-1185">Reference proteome</keyword>
<dbReference type="InterPro" id="IPR016186">
    <property type="entry name" value="C-type_lectin-like/link_sf"/>
</dbReference>
<dbReference type="Gene3D" id="3.10.100.10">
    <property type="entry name" value="Mannose-Binding Protein A, subunit A"/>
    <property type="match status" value="1"/>
</dbReference>